<dbReference type="NCBIfam" id="TIGR01933">
    <property type="entry name" value="hflK"/>
    <property type="match status" value="1"/>
</dbReference>
<keyword evidence="2" id="KW-0812">Transmembrane</keyword>
<dbReference type="EMBL" id="JBEPLW010000014">
    <property type="protein sequence ID" value="MET3575957.1"/>
    <property type="molecule type" value="Genomic_DNA"/>
</dbReference>
<dbReference type="PANTHER" id="PTHR42911:SF2">
    <property type="entry name" value="PROHIBITIN FAMILY PROTEIN"/>
    <property type="match status" value="1"/>
</dbReference>
<protein>
    <recommendedName>
        <fullName evidence="2">Protein HflK</fullName>
    </recommendedName>
</protein>
<evidence type="ECO:0000313" key="5">
    <source>
        <dbReference type="EMBL" id="MET3575957.1"/>
    </source>
</evidence>
<feature type="compositionally biased region" description="Basic and acidic residues" evidence="3">
    <location>
        <begin position="316"/>
        <end position="328"/>
    </location>
</feature>
<comment type="subunit">
    <text evidence="2">HflC and HflK may interact to form a multimeric complex.</text>
</comment>
<dbReference type="GO" id="GO:0006508">
    <property type="term" value="P:proteolysis"/>
    <property type="evidence" value="ECO:0007669"/>
    <property type="project" value="UniProtKB-KW"/>
</dbReference>
<feature type="region of interest" description="Disordered" evidence="3">
    <location>
        <begin position="302"/>
        <end position="328"/>
    </location>
</feature>
<dbReference type="Proteomes" id="UP001549099">
    <property type="component" value="Unassembled WGS sequence"/>
</dbReference>
<reference evidence="5 6" key="1">
    <citation type="submission" date="2024-06" db="EMBL/GenBank/DDBJ databases">
        <title>Genomic Encyclopedia of Type Strains, Phase IV (KMG-IV): sequencing the most valuable type-strain genomes for metagenomic binning, comparative biology and taxonomic classification.</title>
        <authorList>
            <person name="Goeker M."/>
        </authorList>
    </citation>
    <scope>NUCLEOTIDE SEQUENCE [LARGE SCALE GENOMIC DNA]</scope>
    <source>
        <strain evidence="5 6">DSM 26128</strain>
    </source>
</reference>
<dbReference type="CDD" id="cd03404">
    <property type="entry name" value="SPFH_HflK"/>
    <property type="match status" value="1"/>
</dbReference>
<dbReference type="Gene3D" id="3.30.479.30">
    <property type="entry name" value="Band 7 domain"/>
    <property type="match status" value="1"/>
</dbReference>
<accession>A0ABV2GCM5</accession>
<keyword evidence="5" id="KW-0378">Hydrolase</keyword>
<comment type="caution">
    <text evidence="5">The sequence shown here is derived from an EMBL/GenBank/DDBJ whole genome shotgun (WGS) entry which is preliminary data.</text>
</comment>
<dbReference type="InterPro" id="IPR001107">
    <property type="entry name" value="Band_7"/>
</dbReference>
<name>A0ABV2GCM5_9BACL</name>
<dbReference type="InterPro" id="IPR036013">
    <property type="entry name" value="Band_7/SPFH_dom_sf"/>
</dbReference>
<proteinExistence type="inferred from homology"/>
<dbReference type="SUPFAM" id="SSF117892">
    <property type="entry name" value="Band 7/SPFH domain"/>
    <property type="match status" value="1"/>
</dbReference>
<comment type="similarity">
    <text evidence="1 2">Belongs to the band 7/mec-2 family. HflK subfamily.</text>
</comment>
<keyword evidence="5" id="KW-0645">Protease</keyword>
<dbReference type="RefSeq" id="WP_354197574.1">
    <property type="nucleotide sequence ID" value="NZ_JBEPLW010000014.1"/>
</dbReference>
<evidence type="ECO:0000256" key="1">
    <source>
        <dbReference type="ARBA" id="ARBA00006971"/>
    </source>
</evidence>
<dbReference type="PANTHER" id="PTHR42911">
    <property type="entry name" value="MODULATOR OF FTSH PROTEASE HFLC"/>
    <property type="match status" value="1"/>
</dbReference>
<dbReference type="InterPro" id="IPR010201">
    <property type="entry name" value="HflK"/>
</dbReference>
<dbReference type="Pfam" id="PF01145">
    <property type="entry name" value="Band_7"/>
    <property type="match status" value="1"/>
</dbReference>
<evidence type="ECO:0000313" key="6">
    <source>
        <dbReference type="Proteomes" id="UP001549099"/>
    </source>
</evidence>
<keyword evidence="2" id="KW-0472">Membrane</keyword>
<dbReference type="GO" id="GO:0008233">
    <property type="term" value="F:peptidase activity"/>
    <property type="evidence" value="ECO:0007669"/>
    <property type="project" value="UniProtKB-KW"/>
</dbReference>
<organism evidence="5 6">
    <name type="scientific">Bhargavaea ullalensis</name>
    <dbReference type="NCBI Taxonomy" id="1265685"/>
    <lineage>
        <taxon>Bacteria</taxon>
        <taxon>Bacillati</taxon>
        <taxon>Bacillota</taxon>
        <taxon>Bacilli</taxon>
        <taxon>Bacillales</taxon>
        <taxon>Caryophanaceae</taxon>
        <taxon>Bhargavaea</taxon>
    </lineage>
</organism>
<gene>
    <name evidence="5" type="ORF">ABID49_001864</name>
</gene>
<keyword evidence="2" id="KW-1133">Transmembrane helix</keyword>
<evidence type="ECO:0000259" key="4">
    <source>
        <dbReference type="SMART" id="SM00244"/>
    </source>
</evidence>
<feature type="domain" description="Band 7" evidence="4">
    <location>
        <begin position="25"/>
        <end position="202"/>
    </location>
</feature>
<evidence type="ECO:0000256" key="3">
    <source>
        <dbReference type="SAM" id="MobiDB-lite"/>
    </source>
</evidence>
<feature type="transmembrane region" description="Helical" evidence="2">
    <location>
        <begin position="7"/>
        <end position="30"/>
    </location>
</feature>
<sequence length="328" mass="36121">MSAKRILTIAGMAVAAVVVLVVLFTTWYTVDEGEQAVIITFGKADETVTDSGLKFKLPWPVQSVEKLSKETYSTSFGYNQDESGELISYDKETKMITGDEYIVIADLVVQWKITEPVKYLFNSENPRELLHDATAASIRSIIGSSPIDDALTDGKAEIEADTRDLLADLVERYDIGIAVQGVKLQDVELPNAEVRDAFTAVTDARETKSTKINQARKYENQKKNEAAGERDAVLSRAQGDKTARIEQASGDVAVFDKLYAEYSNNKEITRERLILETLEQVLPGANLYIMNDDGGTMKYLPLIPGTQPPQAPAQEDTEKKEGGEGNGQ</sequence>
<comment type="subcellular location">
    <subcellularLocation>
        <location evidence="2">Membrane</location>
    </subcellularLocation>
</comment>
<dbReference type="SMART" id="SM00244">
    <property type="entry name" value="PHB"/>
    <property type="match status" value="1"/>
</dbReference>
<comment type="function">
    <text evidence="2">HflC and HflK could encode or regulate a protease.</text>
</comment>
<evidence type="ECO:0000256" key="2">
    <source>
        <dbReference type="RuleBase" id="RU364113"/>
    </source>
</evidence>
<keyword evidence="6" id="KW-1185">Reference proteome</keyword>